<accession>A0A382ZMT4</accession>
<feature type="non-terminal residue" evidence="1">
    <location>
        <position position="32"/>
    </location>
</feature>
<evidence type="ECO:0000313" key="1">
    <source>
        <dbReference type="EMBL" id="SVD95998.1"/>
    </source>
</evidence>
<proteinExistence type="predicted"/>
<organism evidence="1">
    <name type="scientific">marine metagenome</name>
    <dbReference type="NCBI Taxonomy" id="408172"/>
    <lineage>
        <taxon>unclassified sequences</taxon>
        <taxon>metagenomes</taxon>
        <taxon>ecological metagenomes</taxon>
    </lineage>
</organism>
<dbReference type="AlphaFoldDB" id="A0A382ZMT4"/>
<dbReference type="EMBL" id="UINC01184676">
    <property type="protein sequence ID" value="SVD95998.1"/>
    <property type="molecule type" value="Genomic_DNA"/>
</dbReference>
<protein>
    <submittedName>
        <fullName evidence="1">Uncharacterized protein</fullName>
    </submittedName>
</protein>
<reference evidence="1" key="1">
    <citation type="submission" date="2018-05" db="EMBL/GenBank/DDBJ databases">
        <authorList>
            <person name="Lanie J.A."/>
            <person name="Ng W.-L."/>
            <person name="Kazmierczak K.M."/>
            <person name="Andrzejewski T.M."/>
            <person name="Davidsen T.M."/>
            <person name="Wayne K.J."/>
            <person name="Tettelin H."/>
            <person name="Glass J.I."/>
            <person name="Rusch D."/>
            <person name="Podicherti R."/>
            <person name="Tsui H.-C.T."/>
            <person name="Winkler M.E."/>
        </authorList>
    </citation>
    <scope>NUCLEOTIDE SEQUENCE</scope>
</reference>
<sequence>MFILSSLIFIISVLSLFFLGIKSSIDFTGGTI</sequence>
<name>A0A382ZMT4_9ZZZZ</name>
<gene>
    <name evidence="1" type="ORF">METZ01_LOCUS448852</name>
</gene>